<dbReference type="PANTHER" id="PTHR47595:SF1">
    <property type="entry name" value="MYB_SANT-LIKE DNA-BINDING DOMAIN-CONTAINING PROTEIN"/>
    <property type="match status" value="1"/>
</dbReference>
<dbReference type="Gene3D" id="1.10.10.60">
    <property type="entry name" value="Homeodomain-like"/>
    <property type="match status" value="1"/>
</dbReference>
<accession>M7B983</accession>
<evidence type="ECO:0000256" key="1">
    <source>
        <dbReference type="SAM" id="MobiDB-lite"/>
    </source>
</evidence>
<dbReference type="Pfam" id="PF13837">
    <property type="entry name" value="Myb_DNA-bind_4"/>
    <property type="match status" value="1"/>
</dbReference>
<dbReference type="AlphaFoldDB" id="M7B983"/>
<dbReference type="EMBL" id="KB560901">
    <property type="protein sequence ID" value="EMP28723.1"/>
    <property type="molecule type" value="Genomic_DNA"/>
</dbReference>
<feature type="domain" description="Myb/SANT-like DNA-binding" evidence="2">
    <location>
        <begin position="10"/>
        <end position="99"/>
    </location>
</feature>
<dbReference type="InterPro" id="IPR044822">
    <property type="entry name" value="Myb_DNA-bind_4"/>
</dbReference>
<sequence>MPAPRTRRSPAWSNAELLDLIGIWGEEAVQSQLRSSCQNCDTYGPISRCMIDRGHDQDTLQCRVKVKELQNAYHKAREANCCSGTVPMSCQFYKELDAILGGDPTSTEKDPVDTSLPCVPVESGPSQEEAILDEQGAGDPEAEDDSESRDACSQELYSTPEEPSQSELGEVQTGEQAPEIAAFLSRACKLHEDEMHNVIPLMVHRHPHRSVH</sequence>
<protein>
    <submittedName>
        <fullName evidence="3">Zinc finger and SCAN domain-containing protein 29</fullName>
    </submittedName>
</protein>
<keyword evidence="4" id="KW-1185">Reference proteome</keyword>
<dbReference type="Proteomes" id="UP000031443">
    <property type="component" value="Unassembled WGS sequence"/>
</dbReference>
<feature type="compositionally biased region" description="Polar residues" evidence="1">
    <location>
        <begin position="155"/>
        <end position="167"/>
    </location>
</feature>
<reference evidence="4" key="1">
    <citation type="journal article" date="2013" name="Nat. Genet.">
        <title>The draft genomes of soft-shell turtle and green sea turtle yield insights into the development and evolution of the turtle-specific body plan.</title>
        <authorList>
            <person name="Wang Z."/>
            <person name="Pascual-Anaya J."/>
            <person name="Zadissa A."/>
            <person name="Li W."/>
            <person name="Niimura Y."/>
            <person name="Huang Z."/>
            <person name="Li C."/>
            <person name="White S."/>
            <person name="Xiong Z."/>
            <person name="Fang D."/>
            <person name="Wang B."/>
            <person name="Ming Y."/>
            <person name="Chen Y."/>
            <person name="Zheng Y."/>
            <person name="Kuraku S."/>
            <person name="Pignatelli M."/>
            <person name="Herrero J."/>
            <person name="Beal K."/>
            <person name="Nozawa M."/>
            <person name="Li Q."/>
            <person name="Wang J."/>
            <person name="Zhang H."/>
            <person name="Yu L."/>
            <person name="Shigenobu S."/>
            <person name="Wang J."/>
            <person name="Liu J."/>
            <person name="Flicek P."/>
            <person name="Searle S."/>
            <person name="Wang J."/>
            <person name="Kuratani S."/>
            <person name="Yin Y."/>
            <person name="Aken B."/>
            <person name="Zhang G."/>
            <person name="Irie N."/>
        </authorList>
    </citation>
    <scope>NUCLEOTIDE SEQUENCE [LARGE SCALE GENOMIC DNA]</scope>
</reference>
<name>M7B983_CHEMY</name>
<organism evidence="3 4">
    <name type="scientific">Chelonia mydas</name>
    <name type="common">Green sea-turtle</name>
    <name type="synonym">Chelonia agassizi</name>
    <dbReference type="NCBI Taxonomy" id="8469"/>
    <lineage>
        <taxon>Eukaryota</taxon>
        <taxon>Metazoa</taxon>
        <taxon>Chordata</taxon>
        <taxon>Craniata</taxon>
        <taxon>Vertebrata</taxon>
        <taxon>Euteleostomi</taxon>
        <taxon>Archelosauria</taxon>
        <taxon>Testudinata</taxon>
        <taxon>Testudines</taxon>
        <taxon>Cryptodira</taxon>
        <taxon>Durocryptodira</taxon>
        <taxon>Americhelydia</taxon>
        <taxon>Chelonioidea</taxon>
        <taxon>Cheloniidae</taxon>
        <taxon>Chelonia</taxon>
    </lineage>
</organism>
<evidence type="ECO:0000259" key="2">
    <source>
        <dbReference type="Pfam" id="PF13837"/>
    </source>
</evidence>
<feature type="region of interest" description="Disordered" evidence="1">
    <location>
        <begin position="134"/>
        <end position="177"/>
    </location>
</feature>
<evidence type="ECO:0000313" key="4">
    <source>
        <dbReference type="Proteomes" id="UP000031443"/>
    </source>
</evidence>
<evidence type="ECO:0000313" key="3">
    <source>
        <dbReference type="EMBL" id="EMP28723.1"/>
    </source>
</evidence>
<dbReference type="PANTHER" id="PTHR47595">
    <property type="entry name" value="HEAT SHOCK 70 KDA PROTEIN 14"/>
    <property type="match status" value="1"/>
</dbReference>
<gene>
    <name evidence="3" type="ORF">UY3_14178</name>
</gene>
<proteinExistence type="predicted"/>